<dbReference type="PROSITE" id="PS50056">
    <property type="entry name" value="TYR_PHOSPHATASE_2"/>
    <property type="match status" value="1"/>
</dbReference>
<comment type="similarity">
    <text evidence="1">Belongs to the protein-tyrosine phosphatase family.</text>
</comment>
<evidence type="ECO:0000256" key="1">
    <source>
        <dbReference type="ARBA" id="ARBA00009580"/>
    </source>
</evidence>
<dbReference type="InterPro" id="IPR055214">
    <property type="entry name" value="PTP-NADK"/>
</dbReference>
<dbReference type="EMBL" id="CP036281">
    <property type="protein sequence ID" value="QDU82399.1"/>
    <property type="molecule type" value="Genomic_DNA"/>
</dbReference>
<evidence type="ECO:0000256" key="2">
    <source>
        <dbReference type="SAM" id="Phobius"/>
    </source>
</evidence>
<proteinExistence type="inferred from homology"/>
<keyword evidence="2" id="KW-0812">Transmembrane</keyword>
<evidence type="ECO:0000259" key="3">
    <source>
        <dbReference type="PROSITE" id="PS50056"/>
    </source>
</evidence>
<dbReference type="Gene3D" id="3.90.190.10">
    <property type="entry name" value="Protein tyrosine phosphatase superfamily"/>
    <property type="match status" value="1"/>
</dbReference>
<dbReference type="Pfam" id="PF22741">
    <property type="entry name" value="PTP-NADK"/>
    <property type="match status" value="1"/>
</dbReference>
<evidence type="ECO:0000313" key="5">
    <source>
        <dbReference type="Proteomes" id="UP000317178"/>
    </source>
</evidence>
<dbReference type="GO" id="GO:0016791">
    <property type="term" value="F:phosphatase activity"/>
    <property type="evidence" value="ECO:0007669"/>
    <property type="project" value="TreeGrafter"/>
</dbReference>
<name>A0A518CT51_9PLAN</name>
<dbReference type="RefSeq" id="WP_144998559.1">
    <property type="nucleotide sequence ID" value="NZ_CP036281.1"/>
</dbReference>
<gene>
    <name evidence="4" type="ORF">Pla110_41540</name>
</gene>
<accession>A0A518CT51</accession>
<dbReference type="InterPro" id="IPR029021">
    <property type="entry name" value="Prot-tyrosine_phosphatase-like"/>
</dbReference>
<dbReference type="PANTHER" id="PTHR31126">
    <property type="entry name" value="TYROSINE-PROTEIN PHOSPHATASE"/>
    <property type="match status" value="1"/>
</dbReference>
<dbReference type="PROSITE" id="PS00383">
    <property type="entry name" value="TYR_PHOSPHATASE_1"/>
    <property type="match status" value="1"/>
</dbReference>
<dbReference type="KEGG" id="plon:Pla110_41540"/>
<dbReference type="InterPro" id="IPR016130">
    <property type="entry name" value="Tyr_Pase_AS"/>
</dbReference>
<dbReference type="Proteomes" id="UP000317178">
    <property type="component" value="Chromosome"/>
</dbReference>
<keyword evidence="2" id="KW-1133">Transmembrane helix</keyword>
<keyword evidence="2" id="KW-0472">Membrane</keyword>
<protein>
    <recommendedName>
        <fullName evidence="3">Tyrosine specific protein phosphatases domain-containing protein</fullName>
    </recommendedName>
</protein>
<dbReference type="InterPro" id="IPR000387">
    <property type="entry name" value="Tyr_Pase_dom"/>
</dbReference>
<sequence length="198" mass="22921">MFRNLRGTIVILSLTGMVLVAGVLYYNHQRYKHLATHDEGMVYRCGWVEPDVFAELIEEHQFRSVVNLCRPGEMGEERWEAQRQAVNGENCKLFEVSMPTTVEANDPELQKHLAILRDPNNYPMIVHCQHGVTRTAKFLSIYDIIFRGMSAEESLTAQPLFGREDHNVNVKAFVYNFEKQYQELYPQAKANSLDVLRK</sequence>
<feature type="transmembrane region" description="Helical" evidence="2">
    <location>
        <begin position="6"/>
        <end position="26"/>
    </location>
</feature>
<dbReference type="OrthoDB" id="211838at2"/>
<organism evidence="4 5">
    <name type="scientific">Polystyrenella longa</name>
    <dbReference type="NCBI Taxonomy" id="2528007"/>
    <lineage>
        <taxon>Bacteria</taxon>
        <taxon>Pseudomonadati</taxon>
        <taxon>Planctomycetota</taxon>
        <taxon>Planctomycetia</taxon>
        <taxon>Planctomycetales</taxon>
        <taxon>Planctomycetaceae</taxon>
        <taxon>Polystyrenella</taxon>
    </lineage>
</organism>
<keyword evidence="5" id="KW-1185">Reference proteome</keyword>
<feature type="domain" description="Tyrosine specific protein phosphatases" evidence="3">
    <location>
        <begin position="110"/>
        <end position="155"/>
    </location>
</feature>
<dbReference type="SUPFAM" id="SSF52799">
    <property type="entry name" value="(Phosphotyrosine protein) phosphatases II"/>
    <property type="match status" value="1"/>
</dbReference>
<reference evidence="4 5" key="1">
    <citation type="submission" date="2019-02" db="EMBL/GenBank/DDBJ databases">
        <title>Deep-cultivation of Planctomycetes and their phenomic and genomic characterization uncovers novel biology.</title>
        <authorList>
            <person name="Wiegand S."/>
            <person name="Jogler M."/>
            <person name="Boedeker C."/>
            <person name="Pinto D."/>
            <person name="Vollmers J."/>
            <person name="Rivas-Marin E."/>
            <person name="Kohn T."/>
            <person name="Peeters S.H."/>
            <person name="Heuer A."/>
            <person name="Rast P."/>
            <person name="Oberbeckmann S."/>
            <person name="Bunk B."/>
            <person name="Jeske O."/>
            <person name="Meyerdierks A."/>
            <person name="Storesund J.E."/>
            <person name="Kallscheuer N."/>
            <person name="Luecker S."/>
            <person name="Lage O.M."/>
            <person name="Pohl T."/>
            <person name="Merkel B.J."/>
            <person name="Hornburger P."/>
            <person name="Mueller R.-W."/>
            <person name="Bruemmer F."/>
            <person name="Labrenz M."/>
            <person name="Spormann A.M."/>
            <person name="Op den Camp H."/>
            <person name="Overmann J."/>
            <person name="Amann R."/>
            <person name="Jetten M.S.M."/>
            <person name="Mascher T."/>
            <person name="Medema M.H."/>
            <person name="Devos D.P."/>
            <person name="Kaster A.-K."/>
            <person name="Ovreas L."/>
            <person name="Rohde M."/>
            <person name="Galperin M.Y."/>
            <person name="Jogler C."/>
        </authorList>
    </citation>
    <scope>NUCLEOTIDE SEQUENCE [LARGE SCALE GENOMIC DNA]</scope>
    <source>
        <strain evidence="4 5">Pla110</strain>
    </source>
</reference>
<evidence type="ECO:0000313" key="4">
    <source>
        <dbReference type="EMBL" id="QDU82399.1"/>
    </source>
</evidence>
<dbReference type="PANTHER" id="PTHR31126:SF1">
    <property type="entry name" value="TYROSINE SPECIFIC PROTEIN PHOSPHATASES DOMAIN-CONTAINING PROTEIN"/>
    <property type="match status" value="1"/>
</dbReference>
<dbReference type="AlphaFoldDB" id="A0A518CT51"/>